<dbReference type="PANTHER" id="PTHR18964">
    <property type="entry name" value="ROK (REPRESSOR, ORF, KINASE) FAMILY"/>
    <property type="match status" value="1"/>
</dbReference>
<evidence type="ECO:0000313" key="2">
    <source>
        <dbReference type="Proteomes" id="UP000569951"/>
    </source>
</evidence>
<dbReference type="Pfam" id="PF00480">
    <property type="entry name" value="ROK"/>
    <property type="match status" value="1"/>
</dbReference>
<dbReference type="NCBIfam" id="NF045942">
    <property type="entry name" value="PolPhglucPhase"/>
    <property type="match status" value="1"/>
</dbReference>
<protein>
    <submittedName>
        <fullName evidence="1">Polyphosphate glucokinase</fullName>
        <ecNumber evidence="1">2.7.1.63</ecNumber>
    </submittedName>
</protein>
<name>A0A841I2Z3_9DEIO</name>
<dbReference type="EC" id="2.7.1.63" evidence="1"/>
<dbReference type="AlphaFoldDB" id="A0A841I2Z3"/>
<dbReference type="SUPFAM" id="SSF53067">
    <property type="entry name" value="Actin-like ATPase domain"/>
    <property type="match status" value="1"/>
</dbReference>
<keyword evidence="2" id="KW-1185">Reference proteome</keyword>
<dbReference type="EMBL" id="JACHHG010000007">
    <property type="protein sequence ID" value="MBB6098739.1"/>
    <property type="molecule type" value="Genomic_DNA"/>
</dbReference>
<comment type="caution">
    <text evidence="1">The sequence shown here is derived from an EMBL/GenBank/DDBJ whole genome shotgun (WGS) entry which is preliminary data.</text>
</comment>
<dbReference type="InterPro" id="IPR000600">
    <property type="entry name" value="ROK"/>
</dbReference>
<reference evidence="1 2" key="1">
    <citation type="submission" date="2020-08" db="EMBL/GenBank/DDBJ databases">
        <title>Genomic Encyclopedia of Type Strains, Phase IV (KMG-IV): sequencing the most valuable type-strain genomes for metagenomic binning, comparative biology and taxonomic classification.</title>
        <authorList>
            <person name="Goeker M."/>
        </authorList>
    </citation>
    <scope>NUCLEOTIDE SEQUENCE [LARGE SCALE GENOMIC DNA]</scope>
    <source>
        <strain evidence="1 2">DSM 21458</strain>
    </source>
</reference>
<keyword evidence="1" id="KW-0418">Kinase</keyword>
<keyword evidence="1" id="KW-0808">Transferase</keyword>
<gene>
    <name evidence="1" type="ORF">HNR42_002174</name>
</gene>
<dbReference type="GO" id="GO:0047330">
    <property type="term" value="F:polyphosphate-glucose phosphotransferase activity"/>
    <property type="evidence" value="ECO:0007669"/>
    <property type="project" value="UniProtKB-EC"/>
</dbReference>
<dbReference type="RefSeq" id="WP_183987450.1">
    <property type="nucleotide sequence ID" value="NZ_JACHHG010000007.1"/>
</dbReference>
<evidence type="ECO:0000313" key="1">
    <source>
        <dbReference type="EMBL" id="MBB6098739.1"/>
    </source>
</evidence>
<proteinExistence type="predicted"/>
<dbReference type="InterPro" id="IPR043129">
    <property type="entry name" value="ATPase_NBD"/>
</dbReference>
<dbReference type="PANTHER" id="PTHR18964:SF146">
    <property type="entry name" value="POLYPHOSPHATE GLUCOKINASE"/>
    <property type="match status" value="1"/>
</dbReference>
<dbReference type="Gene3D" id="3.30.420.40">
    <property type="match status" value="2"/>
</dbReference>
<dbReference type="Proteomes" id="UP000569951">
    <property type="component" value="Unassembled WGS sequence"/>
</dbReference>
<accession>A0A841I2Z3</accession>
<sequence length="260" mass="27093">MPSPTEILGIDIGGSGIKGAPVRLADGSLALERHRIATPQPSSPQAVAAVVAQLVRHFDWHGPVGCTFPAIIKGGVAHSAANVDKAWIGTDAAALFAETTGCPVAVLNDADAAGVAEATHGAARGRQGTVLLLTFGTGIGSALLLDGKLVPNTELGHLELDGREAEAYASDRVREIEDLSWKNWGKRVSRYLRHLEFLFSPDLFVFGGGVSKKWDKFAPYLEVQTEIKPAVLRNEAGMVGAAMAAATLGCAVPGGTEHAG</sequence>
<organism evidence="1 2">
    <name type="scientific">Deinobacterium chartae</name>
    <dbReference type="NCBI Taxonomy" id="521158"/>
    <lineage>
        <taxon>Bacteria</taxon>
        <taxon>Thermotogati</taxon>
        <taxon>Deinococcota</taxon>
        <taxon>Deinococci</taxon>
        <taxon>Deinococcales</taxon>
        <taxon>Deinococcaceae</taxon>
        <taxon>Deinobacterium</taxon>
    </lineage>
</organism>
<dbReference type="CDD" id="cd24058">
    <property type="entry name" value="ASKHA_NBD_ROK_PPGK"/>
    <property type="match status" value="1"/>
</dbReference>